<dbReference type="CDD" id="cd03496">
    <property type="entry name" value="SQR_TypeC_CybS"/>
    <property type="match status" value="1"/>
</dbReference>
<protein>
    <recommendedName>
        <fullName evidence="12">Succinate dehydrogenase [ubiquinone] cytochrome b small subunit</fullName>
    </recommendedName>
</protein>
<evidence type="ECO:0000256" key="2">
    <source>
        <dbReference type="ARBA" id="ARBA00007294"/>
    </source>
</evidence>
<comment type="similarity">
    <text evidence="2 12">Belongs to the CybS family.</text>
</comment>
<dbReference type="OrthoDB" id="18577at2759"/>
<feature type="binding site" evidence="10">
    <location>
        <position position="137"/>
    </location>
    <ligand>
        <name>a ubiquinone</name>
        <dbReference type="ChEBI" id="CHEBI:16389"/>
        <note>ligand shared with IP/SDHB</note>
    </ligand>
</feature>
<dbReference type="GeneID" id="19116187"/>
<dbReference type="SUPFAM" id="SSF81343">
    <property type="entry name" value="Fumarate reductase respiratory complex transmembrane subunits"/>
    <property type="match status" value="1"/>
</dbReference>
<keyword evidence="8 12" id="KW-0496">Mitochondrion</keyword>
<evidence type="ECO:0000256" key="12">
    <source>
        <dbReference type="RuleBase" id="RU364031"/>
    </source>
</evidence>
<gene>
    <name evidence="13" type="ORF">BAUCODRAFT_64927</name>
</gene>
<dbReference type="STRING" id="717646.M2NIM5"/>
<dbReference type="InterPro" id="IPR034804">
    <property type="entry name" value="SQR/QFR_C/D"/>
</dbReference>
<evidence type="ECO:0000256" key="1">
    <source>
        <dbReference type="ARBA" id="ARBA00004448"/>
    </source>
</evidence>
<evidence type="ECO:0000256" key="5">
    <source>
        <dbReference type="ARBA" id="ARBA00022792"/>
    </source>
</evidence>
<dbReference type="InterPro" id="IPR007992">
    <property type="entry name" value="CybS"/>
</dbReference>
<evidence type="ECO:0000313" key="14">
    <source>
        <dbReference type="Proteomes" id="UP000011761"/>
    </source>
</evidence>
<dbReference type="Pfam" id="PF05328">
    <property type="entry name" value="CybS"/>
    <property type="match status" value="1"/>
</dbReference>
<dbReference type="HOGENOM" id="CLU_096618_0_1_1"/>
<dbReference type="eggNOG" id="KOG4097">
    <property type="taxonomic scope" value="Eukaryota"/>
</dbReference>
<evidence type="ECO:0000256" key="6">
    <source>
        <dbReference type="ARBA" id="ARBA00022946"/>
    </source>
</evidence>
<evidence type="ECO:0000256" key="8">
    <source>
        <dbReference type="ARBA" id="ARBA00023128"/>
    </source>
</evidence>
<accession>M2NIM5</accession>
<organism evidence="13 14">
    <name type="scientific">Baudoinia panamericana (strain UAMH 10762)</name>
    <name type="common">Angels' share fungus</name>
    <name type="synonym">Baudoinia compniacensis (strain UAMH 10762)</name>
    <dbReference type="NCBI Taxonomy" id="717646"/>
    <lineage>
        <taxon>Eukaryota</taxon>
        <taxon>Fungi</taxon>
        <taxon>Dikarya</taxon>
        <taxon>Ascomycota</taxon>
        <taxon>Pezizomycotina</taxon>
        <taxon>Dothideomycetes</taxon>
        <taxon>Dothideomycetidae</taxon>
        <taxon>Mycosphaerellales</taxon>
        <taxon>Teratosphaeriaceae</taxon>
        <taxon>Baudoinia</taxon>
    </lineage>
</organism>
<evidence type="ECO:0000256" key="9">
    <source>
        <dbReference type="ARBA" id="ARBA00023136"/>
    </source>
</evidence>
<keyword evidence="14" id="KW-1185">Reference proteome</keyword>
<dbReference type="PANTHER" id="PTHR13337:SF2">
    <property type="entry name" value="SUCCINATE DEHYDROGENASE [UBIQUINONE] CYTOCHROME B SMALL SUBUNIT, MITOCHONDRIAL"/>
    <property type="match status" value="1"/>
</dbReference>
<keyword evidence="11" id="KW-0408">Iron</keyword>
<dbReference type="GO" id="GO:0048039">
    <property type="term" value="F:ubiquinone binding"/>
    <property type="evidence" value="ECO:0007669"/>
    <property type="project" value="TreeGrafter"/>
</dbReference>
<dbReference type="GO" id="GO:0006099">
    <property type="term" value="P:tricarboxylic acid cycle"/>
    <property type="evidence" value="ECO:0007669"/>
    <property type="project" value="TreeGrafter"/>
</dbReference>
<evidence type="ECO:0000256" key="7">
    <source>
        <dbReference type="ARBA" id="ARBA00022989"/>
    </source>
</evidence>
<dbReference type="EMBL" id="KB445552">
    <property type="protein sequence ID" value="EMC98945.1"/>
    <property type="molecule type" value="Genomic_DNA"/>
</dbReference>
<keyword evidence="6 12" id="KW-0809">Transit peptide</keyword>
<dbReference type="Proteomes" id="UP000011761">
    <property type="component" value="Unassembled WGS sequence"/>
</dbReference>
<dbReference type="KEGG" id="bcom:BAUCODRAFT_64927"/>
<dbReference type="GO" id="GO:0005743">
    <property type="term" value="C:mitochondrial inner membrane"/>
    <property type="evidence" value="ECO:0007669"/>
    <property type="project" value="UniProtKB-SubCell"/>
</dbReference>
<keyword evidence="3" id="KW-0813">Transport</keyword>
<dbReference type="GO" id="GO:0006121">
    <property type="term" value="P:mitochondrial electron transport, succinate to ubiquinone"/>
    <property type="evidence" value="ECO:0007669"/>
    <property type="project" value="TreeGrafter"/>
</dbReference>
<dbReference type="PANTHER" id="PTHR13337">
    <property type="entry name" value="SUCCINATE DEHYDROGENASE"/>
    <property type="match status" value="1"/>
</dbReference>
<feature type="binding site" description="axial binding residue" evidence="11">
    <location>
        <position position="125"/>
    </location>
    <ligand>
        <name>heme b</name>
        <dbReference type="ChEBI" id="CHEBI:60344"/>
        <note>ligand shared with SDHC</note>
    </ligand>
    <ligandPart>
        <name>Fe</name>
        <dbReference type="ChEBI" id="CHEBI:18248"/>
    </ligandPart>
</feature>
<dbReference type="Gene3D" id="1.20.1300.10">
    <property type="entry name" value="Fumarate reductase/succinate dehydrogenase, transmembrane subunit"/>
    <property type="match status" value="1"/>
</dbReference>
<evidence type="ECO:0000256" key="10">
    <source>
        <dbReference type="PIRSR" id="PIRSR607992-1"/>
    </source>
</evidence>
<sequence length="200" mass="21621">MASALRPAILRHALGAPASTRALTTSALPAFRAHHLAQRSPLALQRATFQTSTKRAILPALPQVIRGTVNDPVTVRDADPTHGSYHWTFERILSAGLIPITLAPFAAGSLSPVLDGALIGMIIVHSYIGFESIITDYLPKWRVPITRRILEWGNVLAVFVVGWGYYEFETNDVGLTEGIKRIWRAGSSSSSSSSSSSLTS</sequence>
<name>M2NIM5_BAUPA</name>
<dbReference type="OMA" id="SEGSYHW"/>
<keyword evidence="5 12" id="KW-0999">Mitochondrion inner membrane</keyword>
<dbReference type="RefSeq" id="XP_007673724.1">
    <property type="nucleotide sequence ID" value="XM_007675534.1"/>
</dbReference>
<evidence type="ECO:0000256" key="3">
    <source>
        <dbReference type="ARBA" id="ARBA00022448"/>
    </source>
</evidence>
<keyword evidence="11" id="KW-0479">Metal-binding</keyword>
<evidence type="ECO:0000256" key="4">
    <source>
        <dbReference type="ARBA" id="ARBA00022692"/>
    </source>
</evidence>
<keyword evidence="7" id="KW-1133">Transmembrane helix</keyword>
<comment type="subcellular location">
    <subcellularLocation>
        <location evidence="1 12">Mitochondrion inner membrane</location>
        <topology evidence="1 12">Multi-pass membrane protein</topology>
    </subcellularLocation>
</comment>
<evidence type="ECO:0000313" key="13">
    <source>
        <dbReference type="EMBL" id="EMC98945.1"/>
    </source>
</evidence>
<keyword evidence="4" id="KW-0812">Transmembrane</keyword>
<reference evidence="13 14" key="1">
    <citation type="journal article" date="2012" name="PLoS Pathog.">
        <title>Diverse lifestyles and strategies of plant pathogenesis encoded in the genomes of eighteen Dothideomycetes fungi.</title>
        <authorList>
            <person name="Ohm R.A."/>
            <person name="Feau N."/>
            <person name="Henrissat B."/>
            <person name="Schoch C.L."/>
            <person name="Horwitz B.A."/>
            <person name="Barry K.W."/>
            <person name="Condon B.J."/>
            <person name="Copeland A.C."/>
            <person name="Dhillon B."/>
            <person name="Glaser F."/>
            <person name="Hesse C.N."/>
            <person name="Kosti I."/>
            <person name="LaButti K."/>
            <person name="Lindquist E.A."/>
            <person name="Lucas S."/>
            <person name="Salamov A.A."/>
            <person name="Bradshaw R.E."/>
            <person name="Ciuffetti L."/>
            <person name="Hamelin R.C."/>
            <person name="Kema G.H.J."/>
            <person name="Lawrence C."/>
            <person name="Scott J.A."/>
            <person name="Spatafora J.W."/>
            <person name="Turgeon B.G."/>
            <person name="de Wit P.J.G.M."/>
            <person name="Zhong S."/>
            <person name="Goodwin S.B."/>
            <person name="Grigoriev I.V."/>
        </authorList>
    </citation>
    <scope>NUCLEOTIDE SEQUENCE [LARGE SCALE GENOMIC DNA]</scope>
    <source>
        <strain evidence="13 14">UAMH 10762</strain>
    </source>
</reference>
<keyword evidence="9 12" id="KW-0472">Membrane</keyword>
<dbReference type="GO" id="GO:0020037">
    <property type="term" value="F:heme binding"/>
    <property type="evidence" value="ECO:0007669"/>
    <property type="project" value="TreeGrafter"/>
</dbReference>
<dbReference type="GO" id="GO:0046872">
    <property type="term" value="F:metal ion binding"/>
    <property type="evidence" value="ECO:0007669"/>
    <property type="project" value="UniProtKB-KW"/>
</dbReference>
<evidence type="ECO:0000256" key="11">
    <source>
        <dbReference type="PIRSR" id="PIRSR607992-2"/>
    </source>
</evidence>
<dbReference type="AlphaFoldDB" id="M2NIM5"/>
<proteinExistence type="inferred from homology"/>